<dbReference type="InterPro" id="IPR042105">
    <property type="entry name" value="Ribosomal_bL31_sf"/>
</dbReference>
<dbReference type="Proteomes" id="UP000315724">
    <property type="component" value="Chromosome"/>
</dbReference>
<keyword evidence="3 5" id="KW-0689">Ribosomal protein</keyword>
<reference evidence="6 7" key="1">
    <citation type="submission" date="2019-02" db="EMBL/GenBank/DDBJ databases">
        <title>Deep-cultivation of Planctomycetes and their phenomic and genomic characterization uncovers novel biology.</title>
        <authorList>
            <person name="Wiegand S."/>
            <person name="Jogler M."/>
            <person name="Boedeker C."/>
            <person name="Pinto D."/>
            <person name="Vollmers J."/>
            <person name="Rivas-Marin E."/>
            <person name="Kohn T."/>
            <person name="Peeters S.H."/>
            <person name="Heuer A."/>
            <person name="Rast P."/>
            <person name="Oberbeckmann S."/>
            <person name="Bunk B."/>
            <person name="Jeske O."/>
            <person name="Meyerdierks A."/>
            <person name="Storesund J.E."/>
            <person name="Kallscheuer N."/>
            <person name="Luecker S."/>
            <person name="Lage O.M."/>
            <person name="Pohl T."/>
            <person name="Merkel B.J."/>
            <person name="Hornburger P."/>
            <person name="Mueller R.-W."/>
            <person name="Bruemmer F."/>
            <person name="Labrenz M."/>
            <person name="Spormann A.M."/>
            <person name="Op den Camp H."/>
            <person name="Overmann J."/>
            <person name="Amann R."/>
            <person name="Jetten M.S.M."/>
            <person name="Mascher T."/>
            <person name="Medema M.H."/>
            <person name="Devos D.P."/>
            <person name="Kaster A.-K."/>
            <person name="Ovreas L."/>
            <person name="Rohde M."/>
            <person name="Galperin M.Y."/>
            <person name="Jogler C."/>
        </authorList>
    </citation>
    <scope>NUCLEOTIDE SEQUENCE [LARGE SCALE GENOMIC DNA]</scope>
    <source>
        <strain evidence="6 7">Mal48</strain>
    </source>
</reference>
<dbReference type="PROSITE" id="PS01143">
    <property type="entry name" value="RIBOSOMAL_L31"/>
    <property type="match status" value="1"/>
</dbReference>
<gene>
    <name evidence="5 6" type="primary">rpmE2</name>
    <name evidence="6" type="ORF">Mal48_11050</name>
</gene>
<evidence type="ECO:0000256" key="3">
    <source>
        <dbReference type="ARBA" id="ARBA00022980"/>
    </source>
</evidence>
<dbReference type="GO" id="GO:0003735">
    <property type="term" value="F:structural constituent of ribosome"/>
    <property type="evidence" value="ECO:0007669"/>
    <property type="project" value="InterPro"/>
</dbReference>
<dbReference type="NCBIfam" id="TIGR00105">
    <property type="entry name" value="L31"/>
    <property type="match status" value="1"/>
</dbReference>
<dbReference type="InterPro" id="IPR002150">
    <property type="entry name" value="Ribosomal_bL31"/>
</dbReference>
<dbReference type="PANTHER" id="PTHR33280">
    <property type="entry name" value="50S RIBOSOMAL PROTEIN L31, CHLOROPLASTIC"/>
    <property type="match status" value="1"/>
</dbReference>
<dbReference type="Gene3D" id="4.10.830.30">
    <property type="entry name" value="Ribosomal protein L31"/>
    <property type="match status" value="1"/>
</dbReference>
<dbReference type="InterPro" id="IPR034704">
    <property type="entry name" value="Ribosomal_bL28/bL31-like_sf"/>
</dbReference>
<sequence length="104" mass="11866">MTLVSTQGSNLKRIDGKTMKDGIHPDYHPVVFHDIGADYKFLTRSTMTSKETIKWEDGEEYPLVTVDISSVSHPFYTGKMKYVDSAGRVEKFQKKYGWGKKDGE</sequence>
<dbReference type="InterPro" id="IPR027493">
    <property type="entry name" value="Ribosomal_bL31_B"/>
</dbReference>
<dbReference type="Pfam" id="PF01197">
    <property type="entry name" value="Ribosomal_L31"/>
    <property type="match status" value="1"/>
</dbReference>
<evidence type="ECO:0000313" key="7">
    <source>
        <dbReference type="Proteomes" id="UP000315724"/>
    </source>
</evidence>
<dbReference type="AlphaFoldDB" id="A0A517QJP2"/>
<evidence type="ECO:0000256" key="2">
    <source>
        <dbReference type="ARBA" id="ARBA00011838"/>
    </source>
</evidence>
<name>A0A517QJP2_9PLAN</name>
<proteinExistence type="inferred from homology"/>
<dbReference type="PANTHER" id="PTHR33280:SF1">
    <property type="entry name" value="LARGE RIBOSOMAL SUBUNIT PROTEIN BL31C"/>
    <property type="match status" value="1"/>
</dbReference>
<protein>
    <recommendedName>
        <fullName evidence="5">Large ribosomal subunit protein bL31B</fullName>
    </recommendedName>
</protein>
<keyword evidence="4 5" id="KW-0687">Ribonucleoprotein</keyword>
<dbReference type="KEGG" id="tpol:Mal48_11050"/>
<evidence type="ECO:0000256" key="4">
    <source>
        <dbReference type="ARBA" id="ARBA00023274"/>
    </source>
</evidence>
<organism evidence="6 7">
    <name type="scientific">Thalassoglobus polymorphus</name>
    <dbReference type="NCBI Taxonomy" id="2527994"/>
    <lineage>
        <taxon>Bacteria</taxon>
        <taxon>Pseudomonadati</taxon>
        <taxon>Planctomycetota</taxon>
        <taxon>Planctomycetia</taxon>
        <taxon>Planctomycetales</taxon>
        <taxon>Planctomycetaceae</taxon>
        <taxon>Thalassoglobus</taxon>
    </lineage>
</organism>
<dbReference type="GO" id="GO:1990904">
    <property type="term" value="C:ribonucleoprotein complex"/>
    <property type="evidence" value="ECO:0007669"/>
    <property type="project" value="UniProtKB-KW"/>
</dbReference>
<dbReference type="SUPFAM" id="SSF143800">
    <property type="entry name" value="L28p-like"/>
    <property type="match status" value="1"/>
</dbReference>
<dbReference type="EMBL" id="CP036267">
    <property type="protein sequence ID" value="QDT31869.1"/>
    <property type="molecule type" value="Genomic_DNA"/>
</dbReference>
<evidence type="ECO:0000313" key="6">
    <source>
        <dbReference type="EMBL" id="QDT31869.1"/>
    </source>
</evidence>
<keyword evidence="7" id="KW-1185">Reference proteome</keyword>
<dbReference type="NCBIfam" id="NF002462">
    <property type="entry name" value="PRK01678.1"/>
    <property type="match status" value="1"/>
</dbReference>
<dbReference type="GO" id="GO:0006412">
    <property type="term" value="P:translation"/>
    <property type="evidence" value="ECO:0007669"/>
    <property type="project" value="UniProtKB-UniRule"/>
</dbReference>
<evidence type="ECO:0000256" key="5">
    <source>
        <dbReference type="HAMAP-Rule" id="MF_00502"/>
    </source>
</evidence>
<comment type="subunit">
    <text evidence="2 5">Part of the 50S ribosomal subunit.</text>
</comment>
<accession>A0A517QJP2</accession>
<dbReference type="GO" id="GO:0005840">
    <property type="term" value="C:ribosome"/>
    <property type="evidence" value="ECO:0007669"/>
    <property type="project" value="UniProtKB-KW"/>
</dbReference>
<dbReference type="PRINTS" id="PR01249">
    <property type="entry name" value="RIBOSOMALL31"/>
</dbReference>
<dbReference type="HAMAP" id="MF_00502">
    <property type="entry name" value="Ribosomal_bL31_2"/>
    <property type="match status" value="1"/>
</dbReference>
<comment type="similarity">
    <text evidence="1 5">Belongs to the bacterial ribosomal protein bL31 family. Type B subfamily.</text>
</comment>
<evidence type="ECO:0000256" key="1">
    <source>
        <dbReference type="ARBA" id="ARBA00008196"/>
    </source>
</evidence>